<dbReference type="InterPro" id="IPR036397">
    <property type="entry name" value="RNaseH_sf"/>
</dbReference>
<dbReference type="Gene3D" id="3.30.420.10">
    <property type="entry name" value="Ribonuclease H-like superfamily/Ribonuclease H"/>
    <property type="match status" value="1"/>
</dbReference>
<dbReference type="PANTHER" id="PTHR30231:SF41">
    <property type="entry name" value="DNA POLYMERASE III SUBUNIT EPSILON"/>
    <property type="match status" value="1"/>
</dbReference>
<dbReference type="SMART" id="SM00479">
    <property type="entry name" value="EXOIII"/>
    <property type="match status" value="1"/>
</dbReference>
<dbReference type="GO" id="GO:0004527">
    <property type="term" value="F:exonuclease activity"/>
    <property type="evidence" value="ECO:0007669"/>
    <property type="project" value="UniProtKB-KW"/>
</dbReference>
<dbReference type="InterPro" id="IPR012337">
    <property type="entry name" value="RNaseH-like_sf"/>
</dbReference>
<dbReference type="SUPFAM" id="SSF53098">
    <property type="entry name" value="Ribonuclease H-like"/>
    <property type="match status" value="1"/>
</dbReference>
<name>A0ABU4JX16_9CLOT</name>
<comment type="caution">
    <text evidence="2">The sequence shown here is derived from an EMBL/GenBank/DDBJ whole genome shotgun (WGS) entry which is preliminary data.</text>
</comment>
<organism evidence="2 3">
    <name type="scientific">Clostridium tanneri</name>
    <dbReference type="NCBI Taxonomy" id="3037988"/>
    <lineage>
        <taxon>Bacteria</taxon>
        <taxon>Bacillati</taxon>
        <taxon>Bacillota</taxon>
        <taxon>Clostridia</taxon>
        <taxon>Eubacteriales</taxon>
        <taxon>Clostridiaceae</taxon>
        <taxon>Clostridium</taxon>
    </lineage>
</organism>
<dbReference type="EMBL" id="JARUJP010000026">
    <property type="protein sequence ID" value="MDW8802710.1"/>
    <property type="molecule type" value="Genomic_DNA"/>
</dbReference>
<proteinExistence type="predicted"/>
<keyword evidence="2" id="KW-0378">Hydrolase</keyword>
<evidence type="ECO:0000313" key="3">
    <source>
        <dbReference type="Proteomes" id="UP001281656"/>
    </source>
</evidence>
<evidence type="ECO:0000313" key="2">
    <source>
        <dbReference type="EMBL" id="MDW8802710.1"/>
    </source>
</evidence>
<keyword evidence="2" id="KW-0269">Exonuclease</keyword>
<accession>A0ABU4JX16</accession>
<protein>
    <submittedName>
        <fullName evidence="2">3'-5' exonuclease</fullName>
    </submittedName>
</protein>
<dbReference type="PANTHER" id="PTHR30231">
    <property type="entry name" value="DNA POLYMERASE III SUBUNIT EPSILON"/>
    <property type="match status" value="1"/>
</dbReference>
<dbReference type="InterPro" id="IPR013520">
    <property type="entry name" value="Ribonucl_H"/>
</dbReference>
<dbReference type="CDD" id="cd06127">
    <property type="entry name" value="DEDDh"/>
    <property type="match status" value="1"/>
</dbReference>
<keyword evidence="3" id="KW-1185">Reference proteome</keyword>
<gene>
    <name evidence="2" type="ORF">P8V03_16310</name>
</gene>
<dbReference type="Proteomes" id="UP001281656">
    <property type="component" value="Unassembled WGS sequence"/>
</dbReference>
<keyword evidence="2" id="KW-0540">Nuclease</keyword>
<evidence type="ECO:0000259" key="1">
    <source>
        <dbReference type="SMART" id="SM00479"/>
    </source>
</evidence>
<reference evidence="2 3" key="1">
    <citation type="submission" date="2023-04" db="EMBL/GenBank/DDBJ databases">
        <title>Clostridium tannerae sp. nov., isolated from the fecal material of an alpaca.</title>
        <authorList>
            <person name="Miller S."/>
            <person name="Hendry M."/>
            <person name="King J."/>
            <person name="Sankaranarayanan K."/>
            <person name="Lawson P.A."/>
        </authorList>
    </citation>
    <scope>NUCLEOTIDE SEQUENCE [LARGE SCALE GENOMIC DNA]</scope>
    <source>
        <strain evidence="2 3">A1-XYC3</strain>
    </source>
</reference>
<dbReference type="Pfam" id="PF00929">
    <property type="entry name" value="RNase_T"/>
    <property type="match status" value="1"/>
</dbReference>
<dbReference type="RefSeq" id="WP_261669822.1">
    <property type="nucleotide sequence ID" value="NZ_JARUJP010000026.1"/>
</dbReference>
<sequence>MKKIFLDTETTGIEPGQIIQLTYCVCDTNAGGVEKVAFAKNFFFTVDYIEPSAQAVHGFDVRTLKILSDGKSFEDVAKEVANDLKGGIFIAHNANFDKKFIHTEFNRLEAMDWTPSEFFCTMEYFKAIVQAKTKTGRLKNPRLEETMDFLEVDKNIVLKGAKRLFGCADVNFHDARYDVAALVSCYYKAKKLGYSL</sequence>
<feature type="domain" description="Exonuclease" evidence="1">
    <location>
        <begin position="2"/>
        <end position="195"/>
    </location>
</feature>